<gene>
    <name evidence="10" type="ORF">XENORESO_011874</name>
</gene>
<dbReference type="InterPro" id="IPR036837">
    <property type="entry name" value="Cation_efflux_CTD_sf"/>
</dbReference>
<keyword evidence="11" id="KW-1185">Reference proteome</keyword>
<evidence type="ECO:0000256" key="2">
    <source>
        <dbReference type="ARBA" id="ARBA00008873"/>
    </source>
</evidence>
<comment type="subcellular location">
    <subcellularLocation>
        <location evidence="1">Membrane</location>
        <topology evidence="1">Multi-pass membrane protein</topology>
    </subcellularLocation>
</comment>
<evidence type="ECO:0000256" key="1">
    <source>
        <dbReference type="ARBA" id="ARBA00004141"/>
    </source>
</evidence>
<keyword evidence="4" id="KW-0862">Zinc</keyword>
<sequence length="579" mass="63333">MKHGFGCVWTALCPINKLSRGMQTGTTLLSYSHDCSRSQEGGERFNREGAIESNIHESHRFSPGVKLALPRPLLWVSGMKLPQWCVMGVMALLLLCEIVVSQLWAFPYPLCSDPPAELQPRAPSDGEQPNHEPASLVNSHKHISPAAPSCTLSFPNSRIHAVGIFMSSLLLVSLCVSYFLEIISFMVKPHPVQYPLLPVVVGTWSLLQKMLLFVMDCDELLDKKTESCSHAESERHLAINHKVCAAEESQGQEEEELSVPFKVQTAAHNCLHSGALVLCNPGTPNLPDLGCKTELQLLEIGEGESSAAYLKRESPMHHPCMGHPDYQNKPECSSVCKSSSGRSCRWPLCLQSFVFVIQGLLTSLLALINSLVTALVVPQLLHSSGVCSVLVYLDPGLSLLAVITLIVTSLPQVYRYGMMLLQASPPNICVSDVGQRIASVPGVQAVHDLHIWQLTESLTVASVHVHCYAGLPFNRWADLMSGVTKVLQNVGVSCCTIQPEITSSSSPIREDEDSTFIHREDPSSPFLPPCSLACGKACAASMCCSLLEEKKEEIQSTQRPTAEETTEEPQTLVIENTFF</sequence>
<dbReference type="SUPFAM" id="SSF160240">
    <property type="entry name" value="Cation efflux protein cytoplasmic domain-like"/>
    <property type="match status" value="1"/>
</dbReference>
<evidence type="ECO:0000256" key="3">
    <source>
        <dbReference type="ARBA" id="ARBA00022692"/>
    </source>
</evidence>
<comment type="similarity">
    <text evidence="2">Belongs to the cation diffusion facilitator (CDF) transporter (TC 2.A.4) family. SLC30A subfamily.</text>
</comment>
<keyword evidence="6 8" id="KW-0472">Membrane</keyword>
<dbReference type="PANTHER" id="PTHR45820">
    <property type="entry name" value="FI23527P1"/>
    <property type="match status" value="1"/>
</dbReference>
<protein>
    <recommendedName>
        <fullName evidence="9">Cation efflux protein cytoplasmic domain-containing protein</fullName>
    </recommendedName>
</protein>
<dbReference type="EMBL" id="JAHRIM010060422">
    <property type="protein sequence ID" value="MEQ2270758.1"/>
    <property type="molecule type" value="Genomic_DNA"/>
</dbReference>
<feature type="transmembrane region" description="Helical" evidence="8">
    <location>
        <begin position="159"/>
        <end position="180"/>
    </location>
</feature>
<feature type="transmembrane region" description="Helical" evidence="8">
    <location>
        <begin position="84"/>
        <end position="105"/>
    </location>
</feature>
<reference evidence="10 11" key="1">
    <citation type="submission" date="2021-06" db="EMBL/GenBank/DDBJ databases">
        <authorList>
            <person name="Palmer J.M."/>
        </authorList>
    </citation>
    <scope>NUCLEOTIDE SEQUENCE [LARGE SCALE GENOMIC DNA]</scope>
    <source>
        <strain evidence="10 11">XR_2019</strain>
        <tissue evidence="10">Muscle</tissue>
    </source>
</reference>
<comment type="caution">
    <text evidence="10">The sequence shown here is derived from an EMBL/GenBank/DDBJ whole genome shotgun (WGS) entry which is preliminary data.</text>
</comment>
<evidence type="ECO:0000256" key="4">
    <source>
        <dbReference type="ARBA" id="ARBA00022833"/>
    </source>
</evidence>
<evidence type="ECO:0000256" key="8">
    <source>
        <dbReference type="SAM" id="Phobius"/>
    </source>
</evidence>
<feature type="transmembrane region" description="Helical" evidence="8">
    <location>
        <begin position="352"/>
        <end position="377"/>
    </location>
</feature>
<dbReference type="InterPro" id="IPR027469">
    <property type="entry name" value="Cation_efflux_TMD_sf"/>
</dbReference>
<evidence type="ECO:0000256" key="5">
    <source>
        <dbReference type="ARBA" id="ARBA00022989"/>
    </source>
</evidence>
<dbReference type="Gene3D" id="1.20.1510.10">
    <property type="entry name" value="Cation efflux protein transmembrane domain"/>
    <property type="match status" value="1"/>
</dbReference>
<name>A0ABV0WPE2_9TELE</name>
<evidence type="ECO:0000313" key="11">
    <source>
        <dbReference type="Proteomes" id="UP001444071"/>
    </source>
</evidence>
<evidence type="ECO:0000259" key="9">
    <source>
        <dbReference type="Pfam" id="PF16916"/>
    </source>
</evidence>
<evidence type="ECO:0000256" key="6">
    <source>
        <dbReference type="ARBA" id="ARBA00023136"/>
    </source>
</evidence>
<feature type="region of interest" description="Disordered" evidence="7">
    <location>
        <begin position="117"/>
        <end position="136"/>
    </location>
</feature>
<dbReference type="Proteomes" id="UP001444071">
    <property type="component" value="Unassembled WGS sequence"/>
</dbReference>
<feature type="domain" description="Cation efflux protein cytoplasmic" evidence="9">
    <location>
        <begin position="425"/>
        <end position="500"/>
    </location>
</feature>
<evidence type="ECO:0000313" key="10">
    <source>
        <dbReference type="EMBL" id="MEQ2270758.1"/>
    </source>
</evidence>
<keyword evidence="5 8" id="KW-1133">Transmembrane helix</keyword>
<accession>A0ABV0WPE2</accession>
<feature type="transmembrane region" description="Helical" evidence="8">
    <location>
        <begin position="389"/>
        <end position="410"/>
    </location>
</feature>
<dbReference type="InterPro" id="IPR027470">
    <property type="entry name" value="Cation_efflux_CTD"/>
</dbReference>
<keyword evidence="3 8" id="KW-0812">Transmembrane</keyword>
<proteinExistence type="inferred from homology"/>
<evidence type="ECO:0000256" key="7">
    <source>
        <dbReference type="SAM" id="MobiDB-lite"/>
    </source>
</evidence>
<dbReference type="Pfam" id="PF16916">
    <property type="entry name" value="ZT_dimer"/>
    <property type="match status" value="1"/>
</dbReference>
<dbReference type="PANTHER" id="PTHR45820:SF6">
    <property type="entry name" value="ZINC_CADMIUM RESISTANCE PROTEIN-LIKE"/>
    <property type="match status" value="1"/>
</dbReference>
<organism evidence="10 11">
    <name type="scientific">Xenotaenia resolanae</name>
    <dbReference type="NCBI Taxonomy" id="208358"/>
    <lineage>
        <taxon>Eukaryota</taxon>
        <taxon>Metazoa</taxon>
        <taxon>Chordata</taxon>
        <taxon>Craniata</taxon>
        <taxon>Vertebrata</taxon>
        <taxon>Euteleostomi</taxon>
        <taxon>Actinopterygii</taxon>
        <taxon>Neopterygii</taxon>
        <taxon>Teleostei</taxon>
        <taxon>Neoteleostei</taxon>
        <taxon>Acanthomorphata</taxon>
        <taxon>Ovalentaria</taxon>
        <taxon>Atherinomorphae</taxon>
        <taxon>Cyprinodontiformes</taxon>
        <taxon>Goodeidae</taxon>
        <taxon>Xenotaenia</taxon>
    </lineage>
</organism>